<dbReference type="Proteomes" id="UP000798662">
    <property type="component" value="Chromosome 1"/>
</dbReference>
<name>A0ACC3BR29_PYRYE</name>
<protein>
    <submittedName>
        <fullName evidence="1">Uncharacterized protein</fullName>
    </submittedName>
</protein>
<reference evidence="1" key="1">
    <citation type="submission" date="2019-11" db="EMBL/GenBank/DDBJ databases">
        <title>Nori genome reveals adaptations in red seaweeds to the harsh intertidal environment.</title>
        <authorList>
            <person name="Wang D."/>
            <person name="Mao Y."/>
        </authorList>
    </citation>
    <scope>NUCLEOTIDE SEQUENCE</scope>
    <source>
        <tissue evidence="1">Gametophyte</tissue>
    </source>
</reference>
<comment type="caution">
    <text evidence="1">The sequence shown here is derived from an EMBL/GenBank/DDBJ whole genome shotgun (WGS) entry which is preliminary data.</text>
</comment>
<keyword evidence="2" id="KW-1185">Reference proteome</keyword>
<proteinExistence type="predicted"/>
<accession>A0ACC3BR29</accession>
<sequence>MTGPLQAKPSLQGKHPAVPRKDTLERTAAALRRPSAAALLRRAPISLVNDPDAEVEETEKELKMPHRSKSVRNRLLEFAGLYKFVVDTLVKRRLTDEAARAKVDHHYYLLTPEVARGATVRFKIRGGQVSFDSPSFKNTKFMINDEYLAVILLMKVRRDPFFLWLLALFSGGALAPAVWDGLAGGGRLDGAPDVRRGEAANDAASALATRVGACKLSLGGRVVATAEVLVHLCLFHGIDAPAAVATVCIKEIEAGCEDAVYPYGQDPRLCSEKGNPSATAVALSSIPAGYRMAWPVSSIGPRVRLFDRPPREQGSVLLASACVWRVAAPDMAALAARESEAGGGEGGQSAEVLIEMPAVEVFGLVCERGREGAGFPFTYFYESTAFFSFRKRHFPDFIMPKTMVDASGCDSLDLAQRSLLLWNALYIDG</sequence>
<dbReference type="EMBL" id="CM020618">
    <property type="protein sequence ID" value="KAK1860053.1"/>
    <property type="molecule type" value="Genomic_DNA"/>
</dbReference>
<gene>
    <name evidence="1" type="ORF">I4F81_002644</name>
</gene>
<evidence type="ECO:0000313" key="1">
    <source>
        <dbReference type="EMBL" id="KAK1860053.1"/>
    </source>
</evidence>
<evidence type="ECO:0000313" key="2">
    <source>
        <dbReference type="Proteomes" id="UP000798662"/>
    </source>
</evidence>
<organism evidence="1 2">
    <name type="scientific">Pyropia yezoensis</name>
    <name type="common">Susabi-nori</name>
    <name type="synonym">Porphyra yezoensis</name>
    <dbReference type="NCBI Taxonomy" id="2788"/>
    <lineage>
        <taxon>Eukaryota</taxon>
        <taxon>Rhodophyta</taxon>
        <taxon>Bangiophyceae</taxon>
        <taxon>Bangiales</taxon>
        <taxon>Bangiaceae</taxon>
        <taxon>Pyropia</taxon>
    </lineage>
</organism>